<dbReference type="Proteomes" id="UP000799421">
    <property type="component" value="Unassembled WGS sequence"/>
</dbReference>
<dbReference type="InterPro" id="IPR055915">
    <property type="entry name" value="DUF7492"/>
</dbReference>
<evidence type="ECO:0000259" key="2">
    <source>
        <dbReference type="Pfam" id="PF24320"/>
    </source>
</evidence>
<gene>
    <name evidence="3" type="ORF">K470DRAFT_214695</name>
</gene>
<feature type="signal peptide" evidence="1">
    <location>
        <begin position="1"/>
        <end position="16"/>
    </location>
</feature>
<dbReference type="Pfam" id="PF24320">
    <property type="entry name" value="DUF7492"/>
    <property type="match status" value="1"/>
</dbReference>
<feature type="non-terminal residue" evidence="3">
    <location>
        <position position="253"/>
    </location>
</feature>
<evidence type="ECO:0000256" key="1">
    <source>
        <dbReference type="SAM" id="SignalP"/>
    </source>
</evidence>
<dbReference type="AlphaFoldDB" id="A0A6A7C1Y3"/>
<keyword evidence="1" id="KW-0732">Signal</keyword>
<organism evidence="3 4">
    <name type="scientific">Piedraia hortae CBS 480.64</name>
    <dbReference type="NCBI Taxonomy" id="1314780"/>
    <lineage>
        <taxon>Eukaryota</taxon>
        <taxon>Fungi</taxon>
        <taxon>Dikarya</taxon>
        <taxon>Ascomycota</taxon>
        <taxon>Pezizomycotina</taxon>
        <taxon>Dothideomycetes</taxon>
        <taxon>Dothideomycetidae</taxon>
        <taxon>Capnodiales</taxon>
        <taxon>Piedraiaceae</taxon>
        <taxon>Piedraia</taxon>
    </lineage>
</organism>
<accession>A0A6A7C1Y3</accession>
<feature type="domain" description="DUF7492" evidence="2">
    <location>
        <begin position="15"/>
        <end position="253"/>
    </location>
</feature>
<keyword evidence="4" id="KW-1185">Reference proteome</keyword>
<dbReference type="EMBL" id="MU005971">
    <property type="protein sequence ID" value="KAF2861586.1"/>
    <property type="molecule type" value="Genomic_DNA"/>
</dbReference>
<feature type="chain" id="PRO_5025489847" description="DUF7492 domain-containing protein" evidence="1">
    <location>
        <begin position="17"/>
        <end position="253"/>
    </location>
</feature>
<evidence type="ECO:0000313" key="4">
    <source>
        <dbReference type="Proteomes" id="UP000799421"/>
    </source>
</evidence>
<dbReference type="OrthoDB" id="64281at2759"/>
<name>A0A6A7C1Y3_9PEZI</name>
<protein>
    <recommendedName>
        <fullName evidence="2">DUF7492 domain-containing protein</fullName>
    </recommendedName>
</protein>
<sequence>MLTTFVTIGLLGLAAGHSWIEEYQVIGPDGNYIGDRGFSRGYVGRTDPQFNGEAVKYQLPALDSGRNRINSDDLLCHPSQRTSNYANPNYPKLKVRPGDFVAMKYLENGHVTLPWGQLGKPKASGTVFVYGTTKPSQQEKIADVLQWTRDGHGGNGKGFLMSAQNYDDGRCHQLNCGNISLTRQVLFPDHAPGQATTSLEQWCESDVQIPTSQPAGTLTTYWVWQWPTEPNADCTFPDGKDEYYTTCADFDVV</sequence>
<proteinExistence type="predicted"/>
<evidence type="ECO:0000313" key="3">
    <source>
        <dbReference type="EMBL" id="KAF2861586.1"/>
    </source>
</evidence>
<reference evidence="3" key="1">
    <citation type="journal article" date="2020" name="Stud. Mycol.">
        <title>101 Dothideomycetes genomes: a test case for predicting lifestyles and emergence of pathogens.</title>
        <authorList>
            <person name="Haridas S."/>
            <person name="Albert R."/>
            <person name="Binder M."/>
            <person name="Bloem J."/>
            <person name="Labutti K."/>
            <person name="Salamov A."/>
            <person name="Andreopoulos B."/>
            <person name="Baker S."/>
            <person name="Barry K."/>
            <person name="Bills G."/>
            <person name="Bluhm B."/>
            <person name="Cannon C."/>
            <person name="Castanera R."/>
            <person name="Culley D."/>
            <person name="Daum C."/>
            <person name="Ezra D."/>
            <person name="Gonzalez J."/>
            <person name="Henrissat B."/>
            <person name="Kuo A."/>
            <person name="Liang C."/>
            <person name="Lipzen A."/>
            <person name="Lutzoni F."/>
            <person name="Magnuson J."/>
            <person name="Mondo S."/>
            <person name="Nolan M."/>
            <person name="Ohm R."/>
            <person name="Pangilinan J."/>
            <person name="Park H.-J."/>
            <person name="Ramirez L."/>
            <person name="Alfaro M."/>
            <person name="Sun H."/>
            <person name="Tritt A."/>
            <person name="Yoshinaga Y."/>
            <person name="Zwiers L.-H."/>
            <person name="Turgeon B."/>
            <person name="Goodwin S."/>
            <person name="Spatafora J."/>
            <person name="Crous P."/>
            <person name="Grigoriev I."/>
        </authorList>
    </citation>
    <scope>NUCLEOTIDE SEQUENCE</scope>
    <source>
        <strain evidence="3">CBS 480.64</strain>
    </source>
</reference>